<dbReference type="AlphaFoldDB" id="A0A6J5UQE9"/>
<evidence type="ECO:0000313" key="2">
    <source>
        <dbReference type="EMBL" id="CAB4277987.1"/>
    </source>
</evidence>
<protein>
    <submittedName>
        <fullName evidence="2">Uncharacterized protein</fullName>
    </submittedName>
</protein>
<accession>A0A6J5UQE9</accession>
<organism evidence="2 3">
    <name type="scientific">Prunus armeniaca</name>
    <name type="common">Apricot</name>
    <name type="synonym">Armeniaca vulgaris</name>
    <dbReference type="NCBI Taxonomy" id="36596"/>
    <lineage>
        <taxon>Eukaryota</taxon>
        <taxon>Viridiplantae</taxon>
        <taxon>Streptophyta</taxon>
        <taxon>Embryophyta</taxon>
        <taxon>Tracheophyta</taxon>
        <taxon>Spermatophyta</taxon>
        <taxon>Magnoliopsida</taxon>
        <taxon>eudicotyledons</taxon>
        <taxon>Gunneridae</taxon>
        <taxon>Pentapetalae</taxon>
        <taxon>rosids</taxon>
        <taxon>fabids</taxon>
        <taxon>Rosales</taxon>
        <taxon>Rosaceae</taxon>
        <taxon>Amygdaloideae</taxon>
        <taxon>Amygdaleae</taxon>
        <taxon>Prunus</taxon>
    </lineage>
</organism>
<proteinExistence type="predicted"/>
<keyword evidence="1" id="KW-0732">Signal</keyword>
<sequence>MALLLHWISFSWRFMEELGVVVWVGEDFVANDNCFDFCLGVVRAMLPRTYLSVKEGSFRGRGGACGQG</sequence>
<name>A0A6J5UQE9_PRUAR</name>
<gene>
    <name evidence="2" type="ORF">CURHAP_LOCUS28157</name>
</gene>
<dbReference type="Proteomes" id="UP000507222">
    <property type="component" value="Unassembled WGS sequence"/>
</dbReference>
<feature type="signal peptide" evidence="1">
    <location>
        <begin position="1"/>
        <end position="19"/>
    </location>
</feature>
<reference evidence="2 3" key="1">
    <citation type="submission" date="2020-05" db="EMBL/GenBank/DDBJ databases">
        <authorList>
            <person name="Campoy J."/>
            <person name="Schneeberger K."/>
            <person name="Spophaly S."/>
        </authorList>
    </citation>
    <scope>NUCLEOTIDE SEQUENCE [LARGE SCALE GENOMIC DNA]</scope>
    <source>
        <strain evidence="2">PruArmRojPasFocal</strain>
    </source>
</reference>
<feature type="chain" id="PRO_5026845758" evidence="1">
    <location>
        <begin position="20"/>
        <end position="68"/>
    </location>
</feature>
<evidence type="ECO:0000313" key="3">
    <source>
        <dbReference type="Proteomes" id="UP000507222"/>
    </source>
</evidence>
<evidence type="ECO:0000256" key="1">
    <source>
        <dbReference type="SAM" id="SignalP"/>
    </source>
</evidence>
<dbReference type="EMBL" id="CAEKDK010000004">
    <property type="protein sequence ID" value="CAB4277987.1"/>
    <property type="molecule type" value="Genomic_DNA"/>
</dbReference>